<protein>
    <submittedName>
        <fullName evidence="1">Uncharacterized protein</fullName>
    </submittedName>
</protein>
<gene>
    <name evidence="1" type="ORF">ZIOFF_061528</name>
</gene>
<organism evidence="1 2">
    <name type="scientific">Zingiber officinale</name>
    <name type="common">Ginger</name>
    <name type="synonym">Amomum zingiber</name>
    <dbReference type="NCBI Taxonomy" id="94328"/>
    <lineage>
        <taxon>Eukaryota</taxon>
        <taxon>Viridiplantae</taxon>
        <taxon>Streptophyta</taxon>
        <taxon>Embryophyta</taxon>
        <taxon>Tracheophyta</taxon>
        <taxon>Spermatophyta</taxon>
        <taxon>Magnoliopsida</taxon>
        <taxon>Liliopsida</taxon>
        <taxon>Zingiberales</taxon>
        <taxon>Zingiberaceae</taxon>
        <taxon>Zingiber</taxon>
    </lineage>
</organism>
<dbReference type="EMBL" id="JACMSC010000017">
    <property type="protein sequence ID" value="KAG6478096.1"/>
    <property type="molecule type" value="Genomic_DNA"/>
</dbReference>
<dbReference type="AlphaFoldDB" id="A0A8J5F2C7"/>
<keyword evidence="2" id="KW-1185">Reference proteome</keyword>
<name>A0A8J5F2C7_ZINOF</name>
<evidence type="ECO:0000313" key="2">
    <source>
        <dbReference type="Proteomes" id="UP000734854"/>
    </source>
</evidence>
<accession>A0A8J5F2C7</accession>
<evidence type="ECO:0000313" key="1">
    <source>
        <dbReference type="EMBL" id="KAG6478096.1"/>
    </source>
</evidence>
<reference evidence="1 2" key="1">
    <citation type="submission" date="2020-08" db="EMBL/GenBank/DDBJ databases">
        <title>Plant Genome Project.</title>
        <authorList>
            <person name="Zhang R.-G."/>
        </authorList>
    </citation>
    <scope>NUCLEOTIDE SEQUENCE [LARGE SCALE GENOMIC DNA]</scope>
    <source>
        <tissue evidence="1">Rhizome</tissue>
    </source>
</reference>
<comment type="caution">
    <text evidence="1">The sequence shown here is derived from an EMBL/GenBank/DDBJ whole genome shotgun (WGS) entry which is preliminary data.</text>
</comment>
<dbReference type="Proteomes" id="UP000734854">
    <property type="component" value="Unassembled WGS sequence"/>
</dbReference>
<proteinExistence type="predicted"/>
<sequence length="55" mass="6624">MPQQGPGEGVSTTIEERPGTLEWCCYFHWHSRANYRCWCSSSPAGYFKWHRWRLF</sequence>